<dbReference type="Proteomes" id="UP000299102">
    <property type="component" value="Unassembled WGS sequence"/>
</dbReference>
<dbReference type="EMBL" id="BGZK01000696">
    <property type="protein sequence ID" value="GBP56567.1"/>
    <property type="molecule type" value="Genomic_DNA"/>
</dbReference>
<accession>A0A4C1X2M5</accession>
<organism evidence="2 3">
    <name type="scientific">Eumeta variegata</name>
    <name type="common">Bagworm moth</name>
    <name type="synonym">Eumeta japonica</name>
    <dbReference type="NCBI Taxonomy" id="151549"/>
    <lineage>
        <taxon>Eukaryota</taxon>
        <taxon>Metazoa</taxon>
        <taxon>Ecdysozoa</taxon>
        <taxon>Arthropoda</taxon>
        <taxon>Hexapoda</taxon>
        <taxon>Insecta</taxon>
        <taxon>Pterygota</taxon>
        <taxon>Neoptera</taxon>
        <taxon>Endopterygota</taxon>
        <taxon>Lepidoptera</taxon>
        <taxon>Glossata</taxon>
        <taxon>Ditrysia</taxon>
        <taxon>Tineoidea</taxon>
        <taxon>Psychidae</taxon>
        <taxon>Oiketicinae</taxon>
        <taxon>Eumeta</taxon>
    </lineage>
</organism>
<sequence length="116" mass="12641">MLNTLSGRCRRLSPSVTTAVSGPRPHWSGPGGLSGRQCNDRPSFLLGHLRKLAKKKTKVMHNKILSTVFLVCSSLTLGPSCRHVRYRGEVKCGPGSVAESVPFGFDLDCGRLDDKF</sequence>
<dbReference type="AlphaFoldDB" id="A0A4C1X2M5"/>
<evidence type="ECO:0000313" key="2">
    <source>
        <dbReference type="EMBL" id="GBP56567.1"/>
    </source>
</evidence>
<name>A0A4C1X2M5_EUMVA</name>
<feature type="region of interest" description="Disordered" evidence="1">
    <location>
        <begin position="1"/>
        <end position="35"/>
    </location>
</feature>
<gene>
    <name evidence="2" type="ORF">EVAR_80328_1</name>
</gene>
<evidence type="ECO:0000256" key="1">
    <source>
        <dbReference type="SAM" id="MobiDB-lite"/>
    </source>
</evidence>
<protein>
    <submittedName>
        <fullName evidence="2">Uncharacterized protein</fullName>
    </submittedName>
</protein>
<comment type="caution">
    <text evidence="2">The sequence shown here is derived from an EMBL/GenBank/DDBJ whole genome shotgun (WGS) entry which is preliminary data.</text>
</comment>
<evidence type="ECO:0000313" key="3">
    <source>
        <dbReference type="Proteomes" id="UP000299102"/>
    </source>
</evidence>
<proteinExistence type="predicted"/>
<reference evidence="2 3" key="1">
    <citation type="journal article" date="2019" name="Commun. Biol.">
        <title>The bagworm genome reveals a unique fibroin gene that provides high tensile strength.</title>
        <authorList>
            <person name="Kono N."/>
            <person name="Nakamura H."/>
            <person name="Ohtoshi R."/>
            <person name="Tomita M."/>
            <person name="Numata K."/>
            <person name="Arakawa K."/>
        </authorList>
    </citation>
    <scope>NUCLEOTIDE SEQUENCE [LARGE SCALE GENOMIC DNA]</scope>
</reference>
<keyword evidence="3" id="KW-1185">Reference proteome</keyword>